<dbReference type="InterPro" id="IPR036412">
    <property type="entry name" value="HAD-like_sf"/>
</dbReference>
<dbReference type="Proteomes" id="UP000237673">
    <property type="component" value="Chromosome"/>
</dbReference>
<name>A0ABM6S1T0_9GAMM</name>
<keyword evidence="5" id="KW-0460">Magnesium</keyword>
<dbReference type="InterPro" id="IPR023214">
    <property type="entry name" value="HAD_sf"/>
</dbReference>
<feature type="region of interest" description="Disordered" evidence="6">
    <location>
        <begin position="1"/>
        <end position="25"/>
    </location>
</feature>
<gene>
    <name evidence="7" type="ORF">C2E16_12675</name>
</gene>
<dbReference type="Gene3D" id="3.30.70.1020">
    <property type="entry name" value="Trehalose-6-phosphate phosphatase related protein, domain 2"/>
    <property type="match status" value="1"/>
</dbReference>
<dbReference type="InterPro" id="IPR044651">
    <property type="entry name" value="OTSB-like"/>
</dbReference>
<keyword evidence="4 5" id="KW-0378">Hydrolase</keyword>
<accession>A0ABM6S1T0</accession>
<dbReference type="NCBIfam" id="TIGR01484">
    <property type="entry name" value="HAD-SF-IIB"/>
    <property type="match status" value="1"/>
</dbReference>
<organism evidence="7 8">
    <name type="scientific">Mixta calida</name>
    <dbReference type="NCBI Taxonomy" id="665913"/>
    <lineage>
        <taxon>Bacteria</taxon>
        <taxon>Pseudomonadati</taxon>
        <taxon>Pseudomonadota</taxon>
        <taxon>Gammaproteobacteria</taxon>
        <taxon>Enterobacterales</taxon>
        <taxon>Erwiniaceae</taxon>
        <taxon>Mixta</taxon>
    </lineage>
</organism>
<dbReference type="NCBIfam" id="NF007560">
    <property type="entry name" value="PRK10187.1"/>
    <property type="match status" value="1"/>
</dbReference>
<keyword evidence="3 5" id="KW-0479">Metal-binding</keyword>
<evidence type="ECO:0000256" key="4">
    <source>
        <dbReference type="ARBA" id="ARBA00022801"/>
    </source>
</evidence>
<keyword evidence="8" id="KW-1185">Reference proteome</keyword>
<evidence type="ECO:0000313" key="7">
    <source>
        <dbReference type="EMBL" id="AUY25679.1"/>
    </source>
</evidence>
<reference evidence="7 8" key="1">
    <citation type="submission" date="2018-01" db="EMBL/GenBank/DDBJ databases">
        <title>Complete and assembled Genome of Pantoea calida DSM22759T.</title>
        <authorList>
            <person name="Stevens M.J.A."/>
            <person name="Zurfluh K."/>
            <person name="Stephan R."/>
        </authorList>
    </citation>
    <scope>NUCLEOTIDE SEQUENCE [LARGE SCALE GENOMIC DNA]</scope>
    <source>
        <strain evidence="7 8">DSM 22759</strain>
    </source>
</reference>
<comment type="similarity">
    <text evidence="2 5">Belongs to the trehalose phosphatase family.</text>
</comment>
<dbReference type="EC" id="3.1.3.12" evidence="5"/>
<evidence type="ECO:0000256" key="5">
    <source>
        <dbReference type="RuleBase" id="RU361117"/>
    </source>
</evidence>
<proteinExistence type="inferred from homology"/>
<dbReference type="SUPFAM" id="SSF56784">
    <property type="entry name" value="HAD-like"/>
    <property type="match status" value="1"/>
</dbReference>
<comment type="catalytic activity">
    <reaction evidence="5">
        <text>alpha,alpha-trehalose 6-phosphate + H2O = alpha,alpha-trehalose + phosphate</text>
        <dbReference type="Rhea" id="RHEA:23420"/>
        <dbReference type="ChEBI" id="CHEBI:15377"/>
        <dbReference type="ChEBI" id="CHEBI:16551"/>
        <dbReference type="ChEBI" id="CHEBI:43474"/>
        <dbReference type="ChEBI" id="CHEBI:58429"/>
        <dbReference type="EC" id="3.1.3.12"/>
    </reaction>
</comment>
<dbReference type="Pfam" id="PF02358">
    <property type="entry name" value="Trehalose_PPase"/>
    <property type="match status" value="1"/>
</dbReference>
<dbReference type="EMBL" id="CP026378">
    <property type="protein sequence ID" value="AUY25679.1"/>
    <property type="molecule type" value="Genomic_DNA"/>
</dbReference>
<sequence length="353" mass="38319">MFARSDARWAVGSGRTKQQVNPRESRHRSISGILLLISFSNAVNLPSTASFRCIKPFFYVDDFTCAGSQAASAVIDQNRRKSVTPVAANNEQLPSLSGGLYAFFFDVDGTLAAIQSRPDEAFIPEPVRQTLQSLYTLSNGALALVSGRPIHELDMLAAPLRAPAAGVHGAERRGADGELHRVSLPASMGQELSAALHTAMAKWPGTQLETKGMAFALHYRRAVQYEDEVMQLAYSLVERFPTLALQPGKCVVEIKPQGVDKGAAIQTFMGEAPFAGRIPVFIGDDLTDEKGFLAVNALQGISVKVGEGSSQARYRLKGVNEVHAWLEQIKLQLEQDKTTSVRSQGYESLSGRI</sequence>
<dbReference type="PANTHER" id="PTHR43768:SF3">
    <property type="entry name" value="TREHALOSE 6-PHOSPHATE PHOSPHATASE"/>
    <property type="match status" value="1"/>
</dbReference>
<evidence type="ECO:0000313" key="8">
    <source>
        <dbReference type="Proteomes" id="UP000237673"/>
    </source>
</evidence>
<evidence type="ECO:0000256" key="1">
    <source>
        <dbReference type="ARBA" id="ARBA00005199"/>
    </source>
</evidence>
<evidence type="ECO:0000256" key="3">
    <source>
        <dbReference type="ARBA" id="ARBA00022723"/>
    </source>
</evidence>
<dbReference type="PANTHER" id="PTHR43768">
    <property type="entry name" value="TREHALOSE 6-PHOSPHATE PHOSPHATASE"/>
    <property type="match status" value="1"/>
</dbReference>
<dbReference type="Gene3D" id="3.40.50.1000">
    <property type="entry name" value="HAD superfamily/HAD-like"/>
    <property type="match status" value="1"/>
</dbReference>
<dbReference type="NCBIfam" id="TIGR00685">
    <property type="entry name" value="T6PP"/>
    <property type="match status" value="1"/>
</dbReference>
<dbReference type="InterPro" id="IPR006379">
    <property type="entry name" value="HAD-SF_hydro_IIB"/>
</dbReference>
<comment type="function">
    <text evidence="5">Removes the phosphate from trehalose 6-phosphate to produce free trehalose.</text>
</comment>
<comment type="cofactor">
    <cofactor evidence="5">
        <name>Mg(2+)</name>
        <dbReference type="ChEBI" id="CHEBI:18420"/>
    </cofactor>
</comment>
<evidence type="ECO:0000256" key="2">
    <source>
        <dbReference type="ARBA" id="ARBA00008770"/>
    </source>
</evidence>
<protein>
    <recommendedName>
        <fullName evidence="5">Trehalose 6-phosphate phosphatase</fullName>
        <ecNumber evidence="5">3.1.3.12</ecNumber>
    </recommendedName>
</protein>
<dbReference type="InterPro" id="IPR003337">
    <property type="entry name" value="Trehalose_PPase"/>
</dbReference>
<dbReference type="CDD" id="cd01627">
    <property type="entry name" value="HAD_TPP"/>
    <property type="match status" value="1"/>
</dbReference>
<evidence type="ECO:0000256" key="6">
    <source>
        <dbReference type="SAM" id="MobiDB-lite"/>
    </source>
</evidence>
<comment type="pathway">
    <text evidence="1 5">Glycan biosynthesis; trehalose biosynthesis.</text>
</comment>